<gene>
    <name evidence="2" type="ORF">ACHAW5_010715</name>
</gene>
<evidence type="ECO:0000313" key="2">
    <source>
        <dbReference type="EMBL" id="KAL3763087.1"/>
    </source>
</evidence>
<reference evidence="2 3" key="1">
    <citation type="submission" date="2024-10" db="EMBL/GenBank/DDBJ databases">
        <title>Updated reference genomes for cyclostephanoid diatoms.</title>
        <authorList>
            <person name="Roberts W.R."/>
            <person name="Alverson A.J."/>
        </authorList>
    </citation>
    <scope>NUCLEOTIDE SEQUENCE [LARGE SCALE GENOMIC DNA]</scope>
    <source>
        <strain evidence="2 3">AJA276-08</strain>
    </source>
</reference>
<sequence length="114" mass="11581">MAYNQARVAATAGGVLAPAMNDAVLQQAEARAFMAALAGGDGAMHAHAQAAVRGAGGGNGGDGDNSDDDDGDSTGYGNGAPQRDEREQDGTNDAGNRNNARDDYDDAGRRGQWQ</sequence>
<dbReference type="EMBL" id="JALLAZ020001812">
    <property type="protein sequence ID" value="KAL3763087.1"/>
    <property type="molecule type" value="Genomic_DNA"/>
</dbReference>
<dbReference type="AlphaFoldDB" id="A0ABD3MLM4"/>
<keyword evidence="3" id="KW-1185">Reference proteome</keyword>
<proteinExistence type="predicted"/>
<feature type="region of interest" description="Disordered" evidence="1">
    <location>
        <begin position="50"/>
        <end position="114"/>
    </location>
</feature>
<name>A0ABD3MLM4_9STRA</name>
<evidence type="ECO:0000313" key="3">
    <source>
        <dbReference type="Proteomes" id="UP001530315"/>
    </source>
</evidence>
<feature type="compositionally biased region" description="Gly residues" evidence="1">
    <location>
        <begin position="54"/>
        <end position="63"/>
    </location>
</feature>
<protein>
    <submittedName>
        <fullName evidence="2">Uncharacterized protein</fullName>
    </submittedName>
</protein>
<comment type="caution">
    <text evidence="2">The sequence shown here is derived from an EMBL/GenBank/DDBJ whole genome shotgun (WGS) entry which is preliminary data.</text>
</comment>
<organism evidence="2 3">
    <name type="scientific">Stephanodiscus triporus</name>
    <dbReference type="NCBI Taxonomy" id="2934178"/>
    <lineage>
        <taxon>Eukaryota</taxon>
        <taxon>Sar</taxon>
        <taxon>Stramenopiles</taxon>
        <taxon>Ochrophyta</taxon>
        <taxon>Bacillariophyta</taxon>
        <taxon>Coscinodiscophyceae</taxon>
        <taxon>Thalassiosirophycidae</taxon>
        <taxon>Stephanodiscales</taxon>
        <taxon>Stephanodiscaceae</taxon>
        <taxon>Stephanodiscus</taxon>
    </lineage>
</organism>
<accession>A0ABD3MLM4</accession>
<dbReference type="Proteomes" id="UP001530315">
    <property type="component" value="Unassembled WGS sequence"/>
</dbReference>
<evidence type="ECO:0000256" key="1">
    <source>
        <dbReference type="SAM" id="MobiDB-lite"/>
    </source>
</evidence>
<feature type="compositionally biased region" description="Basic and acidic residues" evidence="1">
    <location>
        <begin position="99"/>
        <end position="114"/>
    </location>
</feature>